<gene>
    <name evidence="10" type="ORF">LA76x_3453</name>
</gene>
<evidence type="ECO:0000256" key="1">
    <source>
        <dbReference type="ARBA" id="ARBA00022670"/>
    </source>
</evidence>
<keyword evidence="6" id="KW-0732">Signal</keyword>
<dbReference type="Gene3D" id="2.60.40.2310">
    <property type="match status" value="1"/>
</dbReference>
<dbReference type="InterPro" id="IPR003137">
    <property type="entry name" value="PA_domain"/>
</dbReference>
<evidence type="ECO:0000256" key="2">
    <source>
        <dbReference type="ARBA" id="ARBA00022801"/>
    </source>
</evidence>
<keyword evidence="3 5" id="KW-0720">Serine protease</keyword>
<name>A0A0S2FDJ4_LYSAN</name>
<dbReference type="SUPFAM" id="SSF52743">
    <property type="entry name" value="Subtilisin-like"/>
    <property type="match status" value="1"/>
</dbReference>
<dbReference type="InterPro" id="IPR022398">
    <property type="entry name" value="Peptidase_S8_His-AS"/>
</dbReference>
<dbReference type="EMBL" id="CP011129">
    <property type="protein sequence ID" value="ALN81577.1"/>
    <property type="molecule type" value="Genomic_DNA"/>
</dbReference>
<reference evidence="10 11" key="1">
    <citation type="journal article" date="2015" name="BMC Genomics">
        <title>Comparative genomics and metabolic profiling of the genus Lysobacter.</title>
        <authorList>
            <person name="de Bruijn I."/>
            <person name="Cheng X."/>
            <person name="de Jager V."/>
            <person name="Exposito R.G."/>
            <person name="Watrous J."/>
            <person name="Patel N."/>
            <person name="Postma J."/>
            <person name="Dorrestein P.C."/>
            <person name="Kobayashi D."/>
            <person name="Raaijmakers J.M."/>
        </authorList>
    </citation>
    <scope>NUCLEOTIDE SEQUENCE [LARGE SCALE GENOMIC DNA]</scope>
    <source>
        <strain evidence="10 11">76</strain>
    </source>
</reference>
<evidence type="ECO:0000256" key="4">
    <source>
        <dbReference type="PIRSR" id="PIRSR615500-1"/>
    </source>
</evidence>
<organism evidence="10 11">
    <name type="scientific">Lysobacter antibioticus</name>
    <dbReference type="NCBI Taxonomy" id="84531"/>
    <lineage>
        <taxon>Bacteria</taxon>
        <taxon>Pseudomonadati</taxon>
        <taxon>Pseudomonadota</taxon>
        <taxon>Gammaproteobacteria</taxon>
        <taxon>Lysobacterales</taxon>
        <taxon>Lysobacteraceae</taxon>
        <taxon>Lysobacter</taxon>
    </lineage>
</organism>
<protein>
    <submittedName>
        <fullName evidence="10">Subtilase family protein</fullName>
    </submittedName>
</protein>
<dbReference type="SUPFAM" id="SSF52025">
    <property type="entry name" value="PA domain"/>
    <property type="match status" value="1"/>
</dbReference>
<dbReference type="InterPro" id="IPR015500">
    <property type="entry name" value="Peptidase_S8_subtilisin-rel"/>
</dbReference>
<dbReference type="Proteomes" id="UP000060787">
    <property type="component" value="Chromosome"/>
</dbReference>
<dbReference type="PROSITE" id="PS00137">
    <property type="entry name" value="SUBTILASE_HIS"/>
    <property type="match status" value="1"/>
</dbReference>
<evidence type="ECO:0000256" key="5">
    <source>
        <dbReference type="PROSITE-ProRule" id="PRU01240"/>
    </source>
</evidence>
<evidence type="ECO:0000313" key="10">
    <source>
        <dbReference type="EMBL" id="ALN81577.1"/>
    </source>
</evidence>
<comment type="similarity">
    <text evidence="5">Belongs to the peptidase S8 family.</text>
</comment>
<feature type="domain" description="PA" evidence="8">
    <location>
        <begin position="459"/>
        <end position="531"/>
    </location>
</feature>
<dbReference type="STRING" id="84531.LA76x_3453"/>
<dbReference type="GO" id="GO:0004252">
    <property type="term" value="F:serine-type endopeptidase activity"/>
    <property type="evidence" value="ECO:0007669"/>
    <property type="project" value="UniProtKB-UniRule"/>
</dbReference>
<feature type="signal peptide" evidence="6">
    <location>
        <begin position="1"/>
        <end position="19"/>
    </location>
</feature>
<dbReference type="PRINTS" id="PR00723">
    <property type="entry name" value="SUBTILISIN"/>
</dbReference>
<evidence type="ECO:0000259" key="8">
    <source>
        <dbReference type="Pfam" id="PF02225"/>
    </source>
</evidence>
<dbReference type="AlphaFoldDB" id="A0A0S2FDJ4"/>
<dbReference type="eggNOG" id="COG1404">
    <property type="taxonomic scope" value="Bacteria"/>
</dbReference>
<feature type="domain" description="Subtilisin-like protease fibronectin type-III" evidence="9">
    <location>
        <begin position="699"/>
        <end position="795"/>
    </location>
</feature>
<dbReference type="Pfam" id="PF00082">
    <property type="entry name" value="Peptidase_S8"/>
    <property type="match status" value="1"/>
</dbReference>
<evidence type="ECO:0000313" key="11">
    <source>
        <dbReference type="Proteomes" id="UP000060787"/>
    </source>
</evidence>
<dbReference type="Gene3D" id="3.40.50.200">
    <property type="entry name" value="Peptidase S8/S53 domain"/>
    <property type="match status" value="1"/>
</dbReference>
<feature type="active site" description="Charge relay system" evidence="4 5">
    <location>
        <position position="276"/>
    </location>
</feature>
<dbReference type="PATRIC" id="fig|84531.8.peg.3469"/>
<feature type="chain" id="PRO_5006596894" evidence="6">
    <location>
        <begin position="20"/>
        <end position="1092"/>
    </location>
</feature>
<dbReference type="InterPro" id="IPR000209">
    <property type="entry name" value="Peptidase_S8/S53_dom"/>
</dbReference>
<dbReference type="InterPro" id="IPR041469">
    <property type="entry name" value="Subtilisin-like_FN3"/>
</dbReference>
<dbReference type="Pfam" id="PF17766">
    <property type="entry name" value="fn3_6"/>
    <property type="match status" value="1"/>
</dbReference>
<dbReference type="Gene3D" id="3.50.30.30">
    <property type="match status" value="1"/>
</dbReference>
<dbReference type="PROSITE" id="PS00138">
    <property type="entry name" value="SUBTILASE_SER"/>
    <property type="match status" value="1"/>
</dbReference>
<dbReference type="InterPro" id="IPR036852">
    <property type="entry name" value="Peptidase_S8/S53_dom_sf"/>
</dbReference>
<sequence length="1092" mass="111889">MKRTSIAAAIAAVAAVAGASALMSGRDVGPSGPIGGAPPPSLPSEAALDGYQRYIVVYREAPLGSYKGEVRGLPAPKRLPGTVAGNGRIDVQSAAARSYVQHLGDVQAQHEQRIRGVLGRSPRIDFRMRHALNGMVTQLTPREADRLAQLDEVRFVEPYKEYEQATDVGPALIGAPALWNAAPTGFRGEGMVVGIIDSGINFGSPAFAAIDDSGYRHVNPLGAGTYLGSCAPGGVDEGRCNDKLIGGYDFVCNAPGNQCGVADIREEPGFGDTNSHGSHVASTAAGNAWTATYRGHNIRISGVAPRANIIAYDACYTQISTGRGLCPNTATVRSIDQAIADGVVDVINYSIGGGSNPWSEATSLSFLNATDAGIYVAAAAGNDGPASYSSGHLEPWVATTAASQHGRGTFAWVLSVSGPGNVPDDLQAIELTEGSGGTPFAVAIPGNTPVRVSAGIDTANDGCAAFPANAFQNSVAVVRRGTCNFTDKVANAAAAGAVAVVIANNQATGLTPTVTGATVPAFVASQADSNLLRDFANANANTSVGAIPFPSVIVNNTPDQLAGFSSRGPAGSLDVIKPEITAPGVDILAVTAGTAISGSENLVGLNSGTSMASPHHAGAAALVRQARPNWTVAEVKSALMMTAKQEVLKEDGVTQADAHAMGAGRLQLEQAIRAGLVLNETTANYRAANPATGGEVSALNLASMAKFSCAGSCSFTRTFRNVLPTRQTWTGKVQGLSALVSPSLFTLNPGETKTVKITVSTSSLPSNGNFNFGKLVLTPSGGDTSQPLLRLPIAVAVQPPRLDATPATALTLIQGSSGNVTFRLGNIGGSNLDWQIDNTGSGGRTLVAQLPNNANGRRSTRFTDAATVGARAQLSSDDFTLSDATGITRIVADGFVNGGSLATSTNINWSIFRDVNGNPEGNPESTPQLAVWSYTSTATGAGVSTSGFATINLNLATAGQNVNLPAGRYWLVVSVRAPLATSWFWFNGTSGDNIYRGAIINPDGSGDWTATAGAPGMAYQLQGANDCGATWIGAPSRAFGRLAVGANVDTQVQISAAGLVPGSYSGYVCVASNDPLRPKAALRVALTVTPSP</sequence>
<keyword evidence="2 5" id="KW-0378">Hydrolase</keyword>
<dbReference type="InterPro" id="IPR045051">
    <property type="entry name" value="SBT"/>
</dbReference>
<dbReference type="InterPro" id="IPR023828">
    <property type="entry name" value="Peptidase_S8_Ser-AS"/>
</dbReference>
<proteinExistence type="inferred from homology"/>
<dbReference type="KEGG" id="lab:LA76x_3453"/>
<evidence type="ECO:0000256" key="6">
    <source>
        <dbReference type="SAM" id="SignalP"/>
    </source>
</evidence>
<evidence type="ECO:0000259" key="9">
    <source>
        <dbReference type="Pfam" id="PF17766"/>
    </source>
</evidence>
<feature type="domain" description="Peptidase S8/S53" evidence="7">
    <location>
        <begin position="188"/>
        <end position="663"/>
    </location>
</feature>
<feature type="active site" description="Charge relay system" evidence="4 5">
    <location>
        <position position="197"/>
    </location>
</feature>
<feature type="active site" description="Charge relay system" evidence="4 5">
    <location>
        <position position="610"/>
    </location>
</feature>
<dbReference type="PANTHER" id="PTHR10795">
    <property type="entry name" value="PROPROTEIN CONVERTASE SUBTILISIN/KEXIN"/>
    <property type="match status" value="1"/>
</dbReference>
<dbReference type="InterPro" id="IPR046450">
    <property type="entry name" value="PA_dom_sf"/>
</dbReference>
<evidence type="ECO:0000256" key="3">
    <source>
        <dbReference type="ARBA" id="ARBA00022825"/>
    </source>
</evidence>
<dbReference type="Pfam" id="PF02225">
    <property type="entry name" value="PA"/>
    <property type="match status" value="1"/>
</dbReference>
<dbReference type="GO" id="GO:0006508">
    <property type="term" value="P:proteolysis"/>
    <property type="evidence" value="ECO:0007669"/>
    <property type="project" value="UniProtKB-KW"/>
</dbReference>
<accession>A0A0S2FDJ4</accession>
<keyword evidence="11" id="KW-1185">Reference proteome</keyword>
<evidence type="ECO:0000259" key="7">
    <source>
        <dbReference type="Pfam" id="PF00082"/>
    </source>
</evidence>
<keyword evidence="1 5" id="KW-0645">Protease</keyword>
<dbReference type="PROSITE" id="PS51892">
    <property type="entry name" value="SUBTILASE"/>
    <property type="match status" value="1"/>
</dbReference>